<keyword evidence="7" id="KW-0472">Membrane</keyword>
<dbReference type="PANTHER" id="PTHR15950:SF20">
    <property type="entry name" value="TRANSCRIPTION COFACTOR VESTIGIAL-LIKE PROTEIN 1"/>
    <property type="match status" value="1"/>
</dbReference>
<dbReference type="InterPro" id="IPR011520">
    <property type="entry name" value="Vg_fam"/>
</dbReference>
<evidence type="ECO:0000256" key="3">
    <source>
        <dbReference type="ARBA" id="ARBA00023163"/>
    </source>
</evidence>
<evidence type="ECO:0000313" key="8">
    <source>
        <dbReference type="Ensembl" id="ENSCPVP00000021405.2"/>
    </source>
</evidence>
<keyword evidence="4" id="KW-0539">Nucleus</keyword>
<keyword evidence="9" id="KW-1185">Reference proteome</keyword>
<keyword evidence="7" id="KW-0812">Transmembrane</keyword>
<sequence>MPILPKYFILEVSNRKISKEEVHGKSRKTENLFLLISVLLAPTIFGRKLGSPLTRRLKLNIVSLTCLVFFCLCYWVLLVFVGFFWFFWVFLFCFVFVGFLFCFVLVFVVVVVVLVFFCRDCWSLKMEETRKLSPKLSKSKEPVKTEWGSQSVVFTYFQGDINRMVDEHFSRALSNVKNPQDLSTTHRDSMSPHQWDFSSHCYKPYPSSSSTSIATSALNFSAAGVVGPCQPLPLRSRPAQPADLWPFPPAGTPSVTGSVYPHTLPDLHAADELISDRKYSSLLGLLQQERCLTSMQECTMKQHSSSACMTGPARLQNMSQSSAPGGERKGSFYQGSENPSVSHATAGIQIHERRRDFYF</sequence>
<protein>
    <submittedName>
        <fullName evidence="8">Uncharacterized protein</fullName>
    </submittedName>
</protein>
<evidence type="ECO:0000256" key="2">
    <source>
        <dbReference type="ARBA" id="ARBA00023015"/>
    </source>
</evidence>
<proteinExistence type="inferred from homology"/>
<accession>A0A8U8CEG8</accession>
<comment type="similarity">
    <text evidence="5">Belongs to the vestigial family.</text>
</comment>
<reference evidence="8" key="3">
    <citation type="submission" date="2025-09" db="UniProtKB">
        <authorList>
            <consortium name="Ensembl"/>
        </authorList>
    </citation>
    <scope>IDENTIFICATION</scope>
</reference>
<dbReference type="AlphaFoldDB" id="A0A8C3NN42"/>
<keyword evidence="3" id="KW-0804">Transcription</keyword>
<evidence type="ECO:0000256" key="1">
    <source>
        <dbReference type="ARBA" id="ARBA00004123"/>
    </source>
</evidence>
<evidence type="ECO:0000256" key="6">
    <source>
        <dbReference type="SAM" id="MobiDB-lite"/>
    </source>
</evidence>
<feature type="transmembrane region" description="Helical" evidence="7">
    <location>
        <begin position="61"/>
        <end position="88"/>
    </location>
</feature>
<feature type="transmembrane region" description="Helical" evidence="7">
    <location>
        <begin position="94"/>
        <end position="117"/>
    </location>
</feature>
<dbReference type="Ensembl" id="ENSCPVT00000022360.2">
    <property type="protein sequence ID" value="ENSCPVP00000021405.2"/>
    <property type="gene ID" value="ENSCPVG00000015452.2"/>
</dbReference>
<accession>A0A8C3NN42</accession>
<dbReference type="Pfam" id="PF07545">
    <property type="entry name" value="Vg_Tdu"/>
    <property type="match status" value="1"/>
</dbReference>
<feature type="transmembrane region" description="Helical" evidence="7">
    <location>
        <begin position="32"/>
        <end position="49"/>
    </location>
</feature>
<name>A0A8C3NN42_GEOPR</name>
<dbReference type="GO" id="GO:0006355">
    <property type="term" value="P:regulation of DNA-templated transcription"/>
    <property type="evidence" value="ECO:0007669"/>
    <property type="project" value="InterPro"/>
</dbReference>
<dbReference type="Proteomes" id="UP000694382">
    <property type="component" value="Chromosome 4A"/>
</dbReference>
<keyword evidence="2" id="KW-0805">Transcription regulation</keyword>
<evidence type="ECO:0000313" key="9">
    <source>
        <dbReference type="Proteomes" id="UP000694382"/>
    </source>
</evidence>
<reference evidence="8" key="1">
    <citation type="submission" date="2020-02" db="EMBL/GenBank/DDBJ databases">
        <authorList>
            <person name="Enbody D E."/>
            <person name="Pettersson E M."/>
        </authorList>
    </citation>
    <scope>NUCLEOTIDE SEQUENCE [LARGE SCALE GENOMIC DNA]</scope>
</reference>
<feature type="compositionally biased region" description="Polar residues" evidence="6">
    <location>
        <begin position="333"/>
        <end position="343"/>
    </location>
</feature>
<dbReference type="PANTHER" id="PTHR15950">
    <property type="entry name" value="TRANSCRIPTION COFACTOR VESTIGIAL-LIKE PROTEIN"/>
    <property type="match status" value="1"/>
</dbReference>
<evidence type="ECO:0000256" key="7">
    <source>
        <dbReference type="SAM" id="Phobius"/>
    </source>
</evidence>
<evidence type="ECO:0000256" key="4">
    <source>
        <dbReference type="ARBA" id="ARBA00023242"/>
    </source>
</evidence>
<feature type="region of interest" description="Disordered" evidence="6">
    <location>
        <begin position="315"/>
        <end position="347"/>
    </location>
</feature>
<comment type="subcellular location">
    <subcellularLocation>
        <location evidence="1">Nucleus</location>
    </subcellularLocation>
</comment>
<dbReference type="GO" id="GO:0005634">
    <property type="term" value="C:nucleus"/>
    <property type="evidence" value="ECO:0007669"/>
    <property type="project" value="UniProtKB-SubCell"/>
</dbReference>
<evidence type="ECO:0000256" key="5">
    <source>
        <dbReference type="ARBA" id="ARBA00025784"/>
    </source>
</evidence>
<keyword evidence="7" id="KW-1133">Transmembrane helix</keyword>
<reference evidence="8" key="2">
    <citation type="submission" date="2025-08" db="UniProtKB">
        <authorList>
            <consortium name="Ensembl"/>
        </authorList>
    </citation>
    <scope>IDENTIFICATION</scope>
</reference>
<organism evidence="8 9">
    <name type="scientific">Geospiza parvula</name>
    <name type="common">Small tree-finch</name>
    <name type="synonym">Camarhynchus parvulus</name>
    <dbReference type="NCBI Taxonomy" id="87175"/>
    <lineage>
        <taxon>Eukaryota</taxon>
        <taxon>Metazoa</taxon>
        <taxon>Chordata</taxon>
        <taxon>Craniata</taxon>
        <taxon>Vertebrata</taxon>
        <taxon>Euteleostomi</taxon>
        <taxon>Archelosauria</taxon>
        <taxon>Archosauria</taxon>
        <taxon>Dinosauria</taxon>
        <taxon>Saurischia</taxon>
        <taxon>Theropoda</taxon>
        <taxon>Coelurosauria</taxon>
        <taxon>Aves</taxon>
        <taxon>Neognathae</taxon>
        <taxon>Neoaves</taxon>
        <taxon>Telluraves</taxon>
        <taxon>Australaves</taxon>
        <taxon>Passeriformes</taxon>
        <taxon>Thraupidae</taxon>
        <taxon>Camarhynchus</taxon>
    </lineage>
</organism>